<dbReference type="Gene3D" id="3.30.420.340">
    <property type="entry name" value="UvrC, RNAse H endonuclease domain"/>
    <property type="match status" value="1"/>
</dbReference>
<dbReference type="PROSITE" id="PS50165">
    <property type="entry name" value="UVRC"/>
    <property type="match status" value="1"/>
</dbReference>
<accession>A0ABS5VP84</accession>
<keyword evidence="6 7" id="KW-0742">SOS response</keyword>
<dbReference type="PROSITE" id="PS50164">
    <property type="entry name" value="GIY_YIG"/>
    <property type="match status" value="1"/>
</dbReference>
<dbReference type="SMART" id="SM00465">
    <property type="entry name" value="GIYc"/>
    <property type="match status" value="1"/>
</dbReference>
<proteinExistence type="inferred from homology"/>
<dbReference type="InterPro" id="IPR010994">
    <property type="entry name" value="RuvA_2-like"/>
</dbReference>
<dbReference type="InterPro" id="IPR038476">
    <property type="entry name" value="UvrC_RNase_H_dom_sf"/>
</dbReference>
<dbReference type="InterPro" id="IPR035901">
    <property type="entry name" value="GIY-YIG_endonuc_sf"/>
</dbReference>
<name>A0ABS5VP84_9BACT</name>
<keyword evidence="1 7" id="KW-0963">Cytoplasm</keyword>
<keyword evidence="2 7" id="KW-0227">DNA damage</keyword>
<evidence type="ECO:0000313" key="10">
    <source>
        <dbReference type="EMBL" id="MBT1702674.1"/>
    </source>
</evidence>
<organism evidence="10 11">
    <name type="scientific">Chryseosolibacter indicus</name>
    <dbReference type="NCBI Taxonomy" id="2782351"/>
    <lineage>
        <taxon>Bacteria</taxon>
        <taxon>Pseudomonadati</taxon>
        <taxon>Bacteroidota</taxon>
        <taxon>Cytophagia</taxon>
        <taxon>Cytophagales</taxon>
        <taxon>Chryseotaleaceae</taxon>
        <taxon>Chryseosolibacter</taxon>
    </lineage>
</organism>
<evidence type="ECO:0000256" key="6">
    <source>
        <dbReference type="ARBA" id="ARBA00023236"/>
    </source>
</evidence>
<dbReference type="PANTHER" id="PTHR30562">
    <property type="entry name" value="UVRC/OXIDOREDUCTASE"/>
    <property type="match status" value="1"/>
</dbReference>
<dbReference type="Pfam" id="PF08459">
    <property type="entry name" value="UvrC_RNaseH_dom"/>
    <property type="match status" value="1"/>
</dbReference>
<comment type="caution">
    <text evidence="10">The sequence shown here is derived from an EMBL/GenBank/DDBJ whole genome shotgun (WGS) entry which is preliminary data.</text>
</comment>
<evidence type="ECO:0000256" key="4">
    <source>
        <dbReference type="ARBA" id="ARBA00022881"/>
    </source>
</evidence>
<evidence type="ECO:0000313" key="11">
    <source>
        <dbReference type="Proteomes" id="UP000772618"/>
    </source>
</evidence>
<dbReference type="InterPro" id="IPR000305">
    <property type="entry name" value="GIY-YIG_endonuc"/>
</dbReference>
<dbReference type="Pfam" id="PF01541">
    <property type="entry name" value="GIY-YIG"/>
    <property type="match status" value="1"/>
</dbReference>
<dbReference type="Gene3D" id="1.10.150.20">
    <property type="entry name" value="5' to 3' exonuclease, C-terminal subdomain"/>
    <property type="match status" value="1"/>
</dbReference>
<dbReference type="NCBIfam" id="TIGR00194">
    <property type="entry name" value="uvrC"/>
    <property type="match status" value="1"/>
</dbReference>
<dbReference type="PANTHER" id="PTHR30562:SF1">
    <property type="entry name" value="UVRABC SYSTEM PROTEIN C"/>
    <property type="match status" value="1"/>
</dbReference>
<sequence length="604" mass="69600">MTTLKETILRLPDSPGIYRFYNEENELIYVGKAKNIKKRVSSYFNKSTGVNRKTLRLVSEIRNIEFTVADSEFDALLLENNFIKQNQPRYNILLKDDKTFPYICILNERFPRIIYTRKYNPEVGEYFGPYSSVVAMKNVLDLIRKLYSIRTCSLMLSEQNVEQQKFKVCLEYHIGNCKGPCIGAHNEATYKEEIEQARNILKGDISIVYQYFRKHMQEAALNMEFEKAQRYKEKLDTLERFQTKSLVVNRALTDIDVLTINSTNEYAYVNYLQIKEGSIINSKTVEVKKKQDESDEDILSFTAQQIRVGDNKTIFSNVPVTVLEDDVENVIPKIGDKRKLVILSEKNALELKKNKEIQREGKKSKQFEVLSILQKDLRLPNLPLVIECFDNSNFQGTNPVASMVRFANGKPDKKNYRQFNIKTVEGPNDFASMKEIVGRRYKRILEEAGQLPDLILIDGGKGQLSSACEALKELDLYGKVPIAGIAKKLEEIYYPEDPFPLHVSKKSPGLMLLQFVRDEAHRFAITFHRQKRSKATIKTEIEELKGIGKQTTDKLLKHFKSVKKIKEASFEELETLIGKQKAEIIKGLDPVKTDTISEIQTDIH</sequence>
<feature type="domain" description="GIY-YIG" evidence="8">
    <location>
        <begin position="13"/>
        <end position="92"/>
    </location>
</feature>
<dbReference type="InterPro" id="IPR004791">
    <property type="entry name" value="UvrC"/>
</dbReference>
<evidence type="ECO:0000256" key="2">
    <source>
        <dbReference type="ARBA" id="ARBA00022763"/>
    </source>
</evidence>
<feature type="domain" description="UvrC family homology region profile" evidence="9">
    <location>
        <begin position="332"/>
        <end position="471"/>
    </location>
</feature>
<dbReference type="InterPro" id="IPR036876">
    <property type="entry name" value="UVR_dom_sf"/>
</dbReference>
<dbReference type="HAMAP" id="MF_00203">
    <property type="entry name" value="UvrC"/>
    <property type="match status" value="1"/>
</dbReference>
<dbReference type="SUPFAM" id="SSF46600">
    <property type="entry name" value="C-terminal UvrC-binding domain of UvrB"/>
    <property type="match status" value="1"/>
</dbReference>
<evidence type="ECO:0000256" key="3">
    <source>
        <dbReference type="ARBA" id="ARBA00022769"/>
    </source>
</evidence>
<comment type="subcellular location">
    <subcellularLocation>
        <location evidence="7">Cytoplasm</location>
    </subcellularLocation>
</comment>
<protein>
    <recommendedName>
        <fullName evidence="7">UvrABC system protein C</fullName>
        <shortName evidence="7">Protein UvrC</shortName>
    </recommendedName>
    <alternativeName>
        <fullName evidence="7">Excinuclease ABC subunit C</fullName>
    </alternativeName>
</protein>
<dbReference type="EMBL" id="JAHESD010000007">
    <property type="protein sequence ID" value="MBT1702674.1"/>
    <property type="molecule type" value="Genomic_DNA"/>
</dbReference>
<evidence type="ECO:0000259" key="9">
    <source>
        <dbReference type="PROSITE" id="PS50165"/>
    </source>
</evidence>
<dbReference type="Proteomes" id="UP000772618">
    <property type="component" value="Unassembled WGS sequence"/>
</dbReference>
<keyword evidence="4 7" id="KW-0267">Excision nuclease</keyword>
<gene>
    <name evidence="7 10" type="primary">uvrC</name>
    <name evidence="10" type="ORF">KK060_05240</name>
</gene>
<comment type="function">
    <text evidence="7">The UvrABC repair system catalyzes the recognition and processing of DNA lesions. UvrC both incises the 5' and 3' sides of the lesion. The N-terminal half is responsible for the 3' incision and the C-terminal half is responsible for the 5' incision.</text>
</comment>
<comment type="subunit">
    <text evidence="7">Interacts with UvrB in an incision complex.</text>
</comment>
<dbReference type="SUPFAM" id="SSF47781">
    <property type="entry name" value="RuvA domain 2-like"/>
    <property type="match status" value="1"/>
</dbReference>
<keyword evidence="11" id="KW-1185">Reference proteome</keyword>
<keyword evidence="5 7" id="KW-0234">DNA repair</keyword>
<dbReference type="Gene3D" id="3.40.1440.10">
    <property type="entry name" value="GIY-YIG endonuclease"/>
    <property type="match status" value="1"/>
</dbReference>
<reference evidence="10 11" key="1">
    <citation type="submission" date="2021-05" db="EMBL/GenBank/DDBJ databases">
        <title>A Polyphasic approach of four new species of the genus Ohtaekwangia: Ohtaekwangia histidinii sp. nov., Ohtaekwangia cretensis sp. nov., Ohtaekwangia indiensis sp. nov., Ohtaekwangia reichenbachii sp. nov. from diverse environment.</title>
        <authorList>
            <person name="Octaviana S."/>
        </authorList>
    </citation>
    <scope>NUCLEOTIDE SEQUENCE [LARGE SCALE GENOMIC DNA]</scope>
    <source>
        <strain evidence="10 11">PWU20</strain>
    </source>
</reference>
<dbReference type="InterPro" id="IPR001162">
    <property type="entry name" value="UvrC_RNase_H_dom"/>
</dbReference>
<dbReference type="RefSeq" id="WP_254152641.1">
    <property type="nucleotide sequence ID" value="NZ_JAHESD010000007.1"/>
</dbReference>
<dbReference type="InterPro" id="IPR050066">
    <property type="entry name" value="UvrABC_protein_C"/>
</dbReference>
<dbReference type="Pfam" id="PF22920">
    <property type="entry name" value="UvrC_RNaseH"/>
    <property type="match status" value="1"/>
</dbReference>
<dbReference type="InterPro" id="IPR047296">
    <property type="entry name" value="GIY-YIG_UvrC_Cho"/>
</dbReference>
<keyword evidence="3 7" id="KW-0228">DNA excision</keyword>
<evidence type="ECO:0000256" key="7">
    <source>
        <dbReference type="HAMAP-Rule" id="MF_00203"/>
    </source>
</evidence>
<comment type="similarity">
    <text evidence="7">Belongs to the UvrC family.</text>
</comment>
<dbReference type="SUPFAM" id="SSF82771">
    <property type="entry name" value="GIY-YIG endonuclease"/>
    <property type="match status" value="1"/>
</dbReference>
<evidence type="ECO:0000259" key="8">
    <source>
        <dbReference type="PROSITE" id="PS50164"/>
    </source>
</evidence>
<evidence type="ECO:0000256" key="1">
    <source>
        <dbReference type="ARBA" id="ARBA00022490"/>
    </source>
</evidence>
<evidence type="ECO:0000256" key="5">
    <source>
        <dbReference type="ARBA" id="ARBA00023204"/>
    </source>
</evidence>
<dbReference type="CDD" id="cd10434">
    <property type="entry name" value="GIY-YIG_UvrC_Cho"/>
    <property type="match status" value="1"/>
</dbReference>